<dbReference type="RefSeq" id="WP_257633532.1">
    <property type="nucleotide sequence ID" value="NZ_JANIIC010000036.1"/>
</dbReference>
<gene>
    <name evidence="3" type="ORF">NQU54_28175</name>
</gene>
<evidence type="ECO:0000313" key="4">
    <source>
        <dbReference type="Proteomes" id="UP001142400"/>
    </source>
</evidence>
<evidence type="ECO:0000259" key="2">
    <source>
        <dbReference type="Pfam" id="PF00109"/>
    </source>
</evidence>
<evidence type="ECO:0000313" key="3">
    <source>
        <dbReference type="EMBL" id="MCQ8832832.1"/>
    </source>
</evidence>
<dbReference type="SUPFAM" id="SSF53901">
    <property type="entry name" value="Thiolase-like"/>
    <property type="match status" value="1"/>
</dbReference>
<comment type="caution">
    <text evidence="3">The sequence shown here is derived from an EMBL/GenBank/DDBJ whole genome shotgun (WGS) entry which is preliminary data.</text>
</comment>
<dbReference type="EMBL" id="JANIIC010000036">
    <property type="protein sequence ID" value="MCQ8832832.1"/>
    <property type="molecule type" value="Genomic_DNA"/>
</dbReference>
<feature type="compositionally biased region" description="Low complexity" evidence="1">
    <location>
        <begin position="426"/>
        <end position="457"/>
    </location>
</feature>
<feature type="region of interest" description="Disordered" evidence="1">
    <location>
        <begin position="418"/>
        <end position="583"/>
    </location>
</feature>
<proteinExistence type="predicted"/>
<dbReference type="InterPro" id="IPR014030">
    <property type="entry name" value="Ketoacyl_synth_N"/>
</dbReference>
<feature type="domain" description="Beta-ketoacyl synthase-like N-terminal" evidence="2">
    <location>
        <begin position="125"/>
        <end position="254"/>
    </location>
</feature>
<feature type="compositionally biased region" description="Gly residues" evidence="1">
    <location>
        <begin position="529"/>
        <end position="572"/>
    </location>
</feature>
<sequence length="583" mass="54683">MNDAHAAAGPGVAMNGAPLRRVGGEANEGAAGDAHAVAGPGMVTRGASLGRVGGEANEGAAGDAHAVAGPGMVTRGAPLGRVGGEASGEAAGGDPAVGLVVTGIGTVDADGFDFRTALGRHGYKYLPAASQYFLAAAKRALAQAGPEALEAVGPEERGAAVGTNSAAVALHHTMDRTVTTSGAGDLSPVAAPYFSINLFGSRLATEHDLKGFNLTFTSPRVAGLEALQTGQRALLTGRARRLLAGATEEALPEGEPGAGTSEAGAVALVLEPEPAARSRGVAALGRVGVRSFFLPPKAAASAEGAERAAALLRDALDALGHRPDQPLAVTAVLDDSPVGEAMAAALDEKALDEKALGGRPPAGKPERVPAGAGALEPVARVAAALVAPAGRAHAVITAAAEGNAAVCLVTPARVDATPGGPDVTSAEAGATPAGLGATPGGPDVTSAGADATPAGAGAAPGGPGATPGGPGATPGGPDVTLAGVDATRGGPDVTSAGASATPAGLGATPGGPDVTSAGADATPAEAGAAPGGLGATPGGLGATPGGPGAAPGGPGATPGGPGATPGGPGITPGGPPGAEASSR</sequence>
<evidence type="ECO:0000256" key="1">
    <source>
        <dbReference type="SAM" id="MobiDB-lite"/>
    </source>
</evidence>
<protein>
    <recommendedName>
        <fullName evidence="2">Beta-ketoacyl synthase-like N-terminal domain-containing protein</fullName>
    </recommendedName>
</protein>
<dbReference type="AlphaFoldDB" id="A0A9X2LZW4"/>
<keyword evidence="4" id="KW-1185">Reference proteome</keyword>
<feature type="compositionally biased region" description="Gly residues" evidence="1">
    <location>
        <begin position="458"/>
        <end position="474"/>
    </location>
</feature>
<name>A0A9X2LZW4_STRMQ</name>
<reference evidence="3" key="1">
    <citation type="submission" date="2022-06" db="EMBL/GenBank/DDBJ databases">
        <title>WGS of actinobacteria.</title>
        <authorList>
            <person name="Thawai C."/>
        </authorList>
    </citation>
    <scope>NUCLEOTIDE SEQUENCE</scope>
    <source>
        <strain evidence="3">DSM 42010</strain>
    </source>
</reference>
<dbReference type="Pfam" id="PF00109">
    <property type="entry name" value="ketoacyl-synt"/>
    <property type="match status" value="1"/>
</dbReference>
<accession>A0A9X2LZW4</accession>
<dbReference type="GO" id="GO:0016747">
    <property type="term" value="F:acyltransferase activity, transferring groups other than amino-acyl groups"/>
    <property type="evidence" value="ECO:0007669"/>
    <property type="project" value="UniProtKB-ARBA"/>
</dbReference>
<dbReference type="InterPro" id="IPR016039">
    <property type="entry name" value="Thiolase-like"/>
</dbReference>
<dbReference type="Gene3D" id="3.40.47.10">
    <property type="match status" value="1"/>
</dbReference>
<feature type="compositionally biased region" description="Low complexity" evidence="1">
    <location>
        <begin position="494"/>
        <end position="528"/>
    </location>
</feature>
<organism evidence="3 4">
    <name type="scientific">Streptomyces malaysiensis subsp. samsunensis</name>
    <dbReference type="NCBI Taxonomy" id="459658"/>
    <lineage>
        <taxon>Bacteria</taxon>
        <taxon>Bacillati</taxon>
        <taxon>Actinomycetota</taxon>
        <taxon>Actinomycetes</taxon>
        <taxon>Kitasatosporales</taxon>
        <taxon>Streptomycetaceae</taxon>
        <taxon>Streptomyces</taxon>
        <taxon>Streptomyces violaceusniger group</taxon>
    </lineage>
</organism>
<dbReference type="Proteomes" id="UP001142400">
    <property type="component" value="Unassembled WGS sequence"/>
</dbReference>